<reference evidence="3 5" key="2">
    <citation type="submission" date="2021-03" db="EMBL/GenBank/DDBJ databases">
        <title>Mucilaginibacter strains isolated from gold and copper mining confer multi heavy-metal resistance.</title>
        <authorList>
            <person name="Li Y."/>
        </authorList>
    </citation>
    <scope>NUCLEOTIDE SEQUENCE [LARGE SCALE GENOMIC DNA]</scope>
    <source>
        <strain evidence="3 5">P2-4</strain>
    </source>
</reference>
<reference evidence="2 4" key="1">
    <citation type="submission" date="2019-08" db="EMBL/GenBank/DDBJ databases">
        <title>Comparative genome analysis confer to the adaptation heavy metal polluted environment.</title>
        <authorList>
            <person name="Li Y."/>
        </authorList>
    </citation>
    <scope>NUCLEOTIDE SEQUENCE [LARGE SCALE GENOMIC DNA]</scope>
    <source>
        <strain evidence="2 4">P2</strain>
    </source>
</reference>
<name>A0AAE6JIT0_9SPHI</name>
<feature type="signal peptide" evidence="1">
    <location>
        <begin position="1"/>
        <end position="23"/>
    </location>
</feature>
<evidence type="ECO:0000313" key="5">
    <source>
        <dbReference type="Proteomes" id="UP000663940"/>
    </source>
</evidence>
<evidence type="ECO:0008006" key="6">
    <source>
        <dbReference type="Google" id="ProtNLM"/>
    </source>
</evidence>
<proteinExistence type="predicted"/>
<dbReference type="EMBL" id="CP043451">
    <property type="protein sequence ID" value="QEM06479.1"/>
    <property type="molecule type" value="Genomic_DNA"/>
</dbReference>
<keyword evidence="5" id="KW-1185">Reference proteome</keyword>
<gene>
    <name evidence="2" type="ORF">DIU31_024270</name>
    <name evidence="3" type="ORF">J3L21_03175</name>
</gene>
<dbReference type="Proteomes" id="UP000663940">
    <property type="component" value="Chromosome"/>
</dbReference>
<feature type="chain" id="PRO_5042150005" description="DUF4890 domain-containing protein" evidence="1">
    <location>
        <begin position="24"/>
        <end position="128"/>
    </location>
</feature>
<sequence>MKKIKCSTMMAIAILFFTQAAIAQQATDLRNKTPEQRAAFQTSMMKSKLNLDSDQVSKVHVINLKYAQKFEPIFKSDDSRFSRFRQAKTLQKAKDAELKTVFTASQYKQYQDFEADMKEKLKEKMAGN</sequence>
<keyword evidence="1" id="KW-0732">Signal</keyword>
<protein>
    <recommendedName>
        <fullName evidence="6">DUF4890 domain-containing protein</fullName>
    </recommendedName>
</protein>
<dbReference type="Proteomes" id="UP000250557">
    <property type="component" value="Chromosome"/>
</dbReference>
<organism evidence="2 4">
    <name type="scientific">Mucilaginibacter rubeus</name>
    <dbReference type="NCBI Taxonomy" id="2027860"/>
    <lineage>
        <taxon>Bacteria</taxon>
        <taxon>Pseudomonadati</taxon>
        <taxon>Bacteroidota</taxon>
        <taxon>Sphingobacteriia</taxon>
        <taxon>Sphingobacteriales</taxon>
        <taxon>Sphingobacteriaceae</taxon>
        <taxon>Mucilaginibacter</taxon>
    </lineage>
</organism>
<evidence type="ECO:0000313" key="2">
    <source>
        <dbReference type="EMBL" id="QEM06479.1"/>
    </source>
</evidence>
<evidence type="ECO:0000313" key="4">
    <source>
        <dbReference type="Proteomes" id="UP000250557"/>
    </source>
</evidence>
<accession>A0AAE6JIT0</accession>
<evidence type="ECO:0000256" key="1">
    <source>
        <dbReference type="SAM" id="SignalP"/>
    </source>
</evidence>
<evidence type="ECO:0000313" key="3">
    <source>
        <dbReference type="EMBL" id="QTE50993.1"/>
    </source>
</evidence>
<dbReference type="AlphaFoldDB" id="A0AAE6JIT0"/>
<dbReference type="RefSeq" id="WP_112653448.1">
    <property type="nucleotide sequence ID" value="NZ_CP043451.1"/>
</dbReference>
<dbReference type="EMBL" id="CP071880">
    <property type="protein sequence ID" value="QTE50993.1"/>
    <property type="molecule type" value="Genomic_DNA"/>
</dbReference>